<evidence type="ECO:0000256" key="2">
    <source>
        <dbReference type="HAMAP-Rule" id="MF_00758"/>
    </source>
</evidence>
<dbReference type="InterPro" id="IPR003774">
    <property type="entry name" value="AlgH-like"/>
</dbReference>
<comment type="caution">
    <text evidence="3">The sequence shown here is derived from an EMBL/GenBank/DDBJ whole genome shotgun (WGS) entry which is preliminary data.</text>
</comment>
<dbReference type="PANTHER" id="PTHR30327">
    <property type="entry name" value="UNCHARACTERIZED PROTEIN YQGE"/>
    <property type="match status" value="1"/>
</dbReference>
<accession>A0A8J6NFP9</accession>
<organism evidence="3 4">
    <name type="scientific">Candidatus Desulfobia pelagia</name>
    <dbReference type="NCBI Taxonomy" id="2841692"/>
    <lineage>
        <taxon>Bacteria</taxon>
        <taxon>Pseudomonadati</taxon>
        <taxon>Thermodesulfobacteriota</taxon>
        <taxon>Desulfobulbia</taxon>
        <taxon>Desulfobulbales</taxon>
        <taxon>Desulfobulbaceae</taxon>
        <taxon>Candidatus Desulfobia</taxon>
    </lineage>
</organism>
<protein>
    <recommendedName>
        <fullName evidence="2">UPF0301 protein H8E41_12300</fullName>
    </recommendedName>
</protein>
<dbReference type="PANTHER" id="PTHR30327:SF1">
    <property type="entry name" value="UPF0301 PROTEIN YQGE"/>
    <property type="match status" value="1"/>
</dbReference>
<reference evidence="3 4" key="1">
    <citation type="submission" date="2020-08" db="EMBL/GenBank/DDBJ databases">
        <title>Bridging the membrane lipid divide: bacteria of the FCB group superphylum have the potential to synthesize archaeal ether lipids.</title>
        <authorList>
            <person name="Villanueva L."/>
            <person name="Von Meijenfeldt F.A.B."/>
            <person name="Westbye A.B."/>
            <person name="Yadav S."/>
            <person name="Hopmans E.C."/>
            <person name="Dutilh B.E."/>
            <person name="Sinninghe Damste J.S."/>
        </authorList>
    </citation>
    <scope>NUCLEOTIDE SEQUENCE [LARGE SCALE GENOMIC DNA]</scope>
    <source>
        <strain evidence="3">NIOZ-UU47</strain>
    </source>
</reference>
<sequence length="184" mass="20688">MESLAGYFLIATSNMPDPRFARRVIYMCSHDEEDGAMGFIVNQPVPEITLAEVYLSMKLPAPEFELPHVFMGGPVEMEAAFFLHSSEYNSSGFMDVNNSIRLSRDPRILNDIAENKGPKEYLFLLGYAGWGPGQLETELMHKGWLTLPAESEDIFNIPPERMWERITAKYGIDITLFGDVTGSA</sequence>
<dbReference type="SUPFAM" id="SSF143456">
    <property type="entry name" value="VC0467-like"/>
    <property type="match status" value="1"/>
</dbReference>
<evidence type="ECO:0000313" key="4">
    <source>
        <dbReference type="Proteomes" id="UP000614424"/>
    </source>
</evidence>
<dbReference type="EMBL" id="JACNJZ010000174">
    <property type="protein sequence ID" value="MBC8318677.1"/>
    <property type="molecule type" value="Genomic_DNA"/>
</dbReference>
<evidence type="ECO:0000313" key="3">
    <source>
        <dbReference type="EMBL" id="MBC8318677.1"/>
    </source>
</evidence>
<dbReference type="HAMAP" id="MF_00758">
    <property type="entry name" value="UPF0301"/>
    <property type="match status" value="1"/>
</dbReference>
<comment type="similarity">
    <text evidence="1 2">Belongs to the UPF0301 (AlgH) family.</text>
</comment>
<gene>
    <name evidence="3" type="ORF">H8E41_12300</name>
</gene>
<evidence type="ECO:0000256" key="1">
    <source>
        <dbReference type="ARBA" id="ARBA00009600"/>
    </source>
</evidence>
<dbReference type="AlphaFoldDB" id="A0A8J6NFP9"/>
<dbReference type="Proteomes" id="UP000614424">
    <property type="component" value="Unassembled WGS sequence"/>
</dbReference>
<dbReference type="GO" id="GO:0005829">
    <property type="term" value="C:cytosol"/>
    <property type="evidence" value="ECO:0007669"/>
    <property type="project" value="TreeGrafter"/>
</dbReference>
<dbReference type="Pfam" id="PF02622">
    <property type="entry name" value="DUF179"/>
    <property type="match status" value="1"/>
</dbReference>
<name>A0A8J6NFP9_9BACT</name>
<dbReference type="Gene3D" id="3.40.1740.10">
    <property type="entry name" value="VC0467-like"/>
    <property type="match status" value="1"/>
</dbReference>
<proteinExistence type="inferred from homology"/>